<dbReference type="InterPro" id="IPR029058">
    <property type="entry name" value="AB_hydrolase_fold"/>
</dbReference>
<dbReference type="EMBL" id="JARQWQ010000032">
    <property type="protein sequence ID" value="KAK2561459.1"/>
    <property type="molecule type" value="Genomic_DNA"/>
</dbReference>
<reference evidence="2" key="1">
    <citation type="journal article" date="2023" name="G3 (Bethesda)">
        <title>Whole genome assembly and annotation of the endangered Caribbean coral Acropora cervicornis.</title>
        <authorList>
            <person name="Selwyn J.D."/>
            <person name="Vollmer S.V."/>
        </authorList>
    </citation>
    <scope>NUCLEOTIDE SEQUENCE</scope>
    <source>
        <strain evidence="2">K2</strain>
    </source>
</reference>
<protein>
    <submittedName>
        <fullName evidence="2">Phospholipase A2 group XV</fullName>
    </submittedName>
</protein>
<dbReference type="InterPro" id="IPR003386">
    <property type="entry name" value="LACT/PDAT_acylTrfase"/>
</dbReference>
<dbReference type="Gene3D" id="3.40.50.1820">
    <property type="entry name" value="alpha/beta hydrolase"/>
    <property type="match status" value="1"/>
</dbReference>
<dbReference type="GO" id="GO:0008374">
    <property type="term" value="F:O-acyltransferase activity"/>
    <property type="evidence" value="ECO:0007669"/>
    <property type="project" value="InterPro"/>
</dbReference>
<name>A0AAD9QHW4_ACRCE</name>
<organism evidence="2 3">
    <name type="scientific">Acropora cervicornis</name>
    <name type="common">Staghorn coral</name>
    <dbReference type="NCBI Taxonomy" id="6130"/>
    <lineage>
        <taxon>Eukaryota</taxon>
        <taxon>Metazoa</taxon>
        <taxon>Cnidaria</taxon>
        <taxon>Anthozoa</taxon>
        <taxon>Hexacorallia</taxon>
        <taxon>Scleractinia</taxon>
        <taxon>Astrocoeniina</taxon>
        <taxon>Acroporidae</taxon>
        <taxon>Acropora</taxon>
    </lineage>
</organism>
<proteinExistence type="predicted"/>
<feature type="signal peptide" evidence="1">
    <location>
        <begin position="1"/>
        <end position="21"/>
    </location>
</feature>
<dbReference type="Pfam" id="PF02450">
    <property type="entry name" value="LCAT"/>
    <property type="match status" value="2"/>
</dbReference>
<accession>A0AAD9QHW4</accession>
<evidence type="ECO:0000313" key="3">
    <source>
        <dbReference type="Proteomes" id="UP001249851"/>
    </source>
</evidence>
<gene>
    <name evidence="2" type="ORF">P5673_015426</name>
</gene>
<dbReference type="GO" id="GO:0006629">
    <property type="term" value="P:lipid metabolic process"/>
    <property type="evidence" value="ECO:0007669"/>
    <property type="project" value="InterPro"/>
</dbReference>
<evidence type="ECO:0000313" key="2">
    <source>
        <dbReference type="EMBL" id="KAK2561459.1"/>
    </source>
</evidence>
<dbReference type="Proteomes" id="UP001249851">
    <property type="component" value="Unassembled WGS sequence"/>
</dbReference>
<comment type="caution">
    <text evidence="2">The sequence shown here is derived from an EMBL/GenBank/DDBJ whole genome shotgun (WGS) entry which is preliminary data.</text>
</comment>
<dbReference type="AlphaFoldDB" id="A0AAD9QHW4"/>
<evidence type="ECO:0000256" key="1">
    <source>
        <dbReference type="SAM" id="SignalP"/>
    </source>
</evidence>
<keyword evidence="1" id="KW-0732">Signal</keyword>
<dbReference type="SUPFAM" id="SSF53474">
    <property type="entry name" value="alpha/beta-Hydrolases"/>
    <property type="match status" value="1"/>
</dbReference>
<dbReference type="PANTHER" id="PTHR11440">
    <property type="entry name" value="LECITHIN-CHOLESTEROL ACYLTRANSFERASE-RELATED"/>
    <property type="match status" value="1"/>
</dbReference>
<sequence>MQARRFLQFAALVCVVISSKAFWSWSAPSAKREIKTPVILGNAEFLISFERASSLGTPIFSSPQNPTLVPGTAGSQLEAKLDKPSVAHWYCSRKTSHFFTIWVKVFLLLPFAVNCWDDNMRLLFDEKTNKLKNVPGVEIRVPGFGETYTVEYLDDEKAIPYFASMVQRMVSWGYERGVSVRAAPYDYRYGPESQDEFYQKMKRLIEETYSVNGNKRITLMTHSMGGPLTLVFLNRQTSDWKDKYLHQWIAMSAPFGGAVEEIRTYTSGNTLFVPHFILNPLAVRREQRTDTSNIFLLPSPELWSPDEVLLQTPHRTYTVNDYDQLFEDIGFPLGKKLRKLVGNLTYPLSAHAPNITVHCLHGSGIQTAERLTFSRGEDLHNTQPAVSYGDGDSLVNIRSLEACEKWSQRQAYPVILKRFPSVYHNAILVDEDAQNYVKKLLF</sequence>
<keyword evidence="3" id="KW-1185">Reference proteome</keyword>
<reference evidence="2" key="2">
    <citation type="journal article" date="2023" name="Science">
        <title>Genomic signatures of disease resistance in endangered staghorn corals.</title>
        <authorList>
            <person name="Vollmer S.V."/>
            <person name="Selwyn J.D."/>
            <person name="Despard B.A."/>
            <person name="Roesel C.L."/>
        </authorList>
    </citation>
    <scope>NUCLEOTIDE SEQUENCE</scope>
    <source>
        <strain evidence="2">K2</strain>
    </source>
</reference>
<feature type="chain" id="PRO_5042089223" evidence="1">
    <location>
        <begin position="22"/>
        <end position="442"/>
    </location>
</feature>